<dbReference type="Pfam" id="PF00072">
    <property type="entry name" value="Response_reg"/>
    <property type="match status" value="1"/>
</dbReference>
<dbReference type="GO" id="GO:0000160">
    <property type="term" value="P:phosphorelay signal transduction system"/>
    <property type="evidence" value="ECO:0007669"/>
    <property type="project" value="InterPro"/>
</dbReference>
<dbReference type="InterPro" id="IPR001789">
    <property type="entry name" value="Sig_transdc_resp-reg_receiver"/>
</dbReference>
<feature type="modified residue" description="4-aspartylphosphate" evidence="2">
    <location>
        <position position="301"/>
    </location>
</feature>
<dbReference type="PROSITE" id="PS50110">
    <property type="entry name" value="RESPONSE_REGULATORY"/>
    <property type="match status" value="1"/>
</dbReference>
<evidence type="ECO:0000256" key="1">
    <source>
        <dbReference type="ARBA" id="ARBA00022553"/>
    </source>
</evidence>
<keyword evidence="5" id="KW-1185">Reference proteome</keyword>
<dbReference type="InterPro" id="IPR024186">
    <property type="entry name" value="Sig_transdc_resp-reg_PatA"/>
</dbReference>
<dbReference type="SMART" id="SM00448">
    <property type="entry name" value="REC"/>
    <property type="match status" value="1"/>
</dbReference>
<reference evidence="4 5" key="1">
    <citation type="submission" date="2016-10" db="EMBL/GenBank/DDBJ databases">
        <title>Description of Gloeomargarita lithophora gen. nov., sp. nov., a thylakoid-bearing basal-branching cyanobacterium with intracellular carbonates, and proposal for Gloeomargaritales ord. nov.</title>
        <authorList>
            <person name="Moreira D."/>
            <person name="Tavera R."/>
            <person name="Benzerara K."/>
            <person name="Skouri-Panet F."/>
            <person name="Couradeau E."/>
            <person name="Gerard E."/>
            <person name="Loussert C."/>
            <person name="Novelo E."/>
            <person name="Zivanovic Y."/>
            <person name="Lopez-Garcia P."/>
        </authorList>
    </citation>
    <scope>NUCLEOTIDE SEQUENCE [LARGE SCALE GENOMIC DNA]</scope>
    <source>
        <strain evidence="4 5">D10</strain>
    </source>
</reference>
<proteinExistence type="predicted"/>
<dbReference type="SUPFAM" id="SSF52172">
    <property type="entry name" value="CheY-like"/>
    <property type="match status" value="1"/>
</dbReference>
<dbReference type="PANTHER" id="PTHR44591">
    <property type="entry name" value="STRESS RESPONSE REGULATOR PROTEIN 1"/>
    <property type="match status" value="1"/>
</dbReference>
<dbReference type="KEGG" id="glt:GlitD10_1875"/>
<dbReference type="Gene3D" id="3.40.50.2300">
    <property type="match status" value="1"/>
</dbReference>
<accession>A0A1J0AE42</accession>
<organism evidence="4 5">
    <name type="scientific">Gloeomargarita lithophora Alchichica-D10</name>
    <dbReference type="NCBI Taxonomy" id="1188229"/>
    <lineage>
        <taxon>Bacteria</taxon>
        <taxon>Bacillati</taxon>
        <taxon>Cyanobacteriota</taxon>
        <taxon>Cyanophyceae</taxon>
        <taxon>Gloeomargaritales</taxon>
        <taxon>Gloeomargaritaceae</taxon>
        <taxon>Gloeomargarita</taxon>
    </lineage>
</organism>
<sequence>MIGQEPLLKGLMWAKQQQETGCFVFTLGEHRWWFYLFMGRVVYATGGVHPVRRWRRLSAQHWPGYSPKPQRVTAGLPWEYGLVAQGLAQGDISKEEAQTWVRAWSDATLWECLMTWERKSSLTPQIKWQAGQELPQRWMLLQVDYWWQAGQTQVRRWQSLIPVGLERVPVIDRPGQLKNLVSAAAYQHLTQVLDGRSTLWEIAQRVGRPVEQVVGSLRTFIDEGIVLLREVGDLAAPVVQAVPPQRPQSRPVIACIDDSPVVAQALGHILEPAGYAMLSITDPLRSLSVLLQSKPALIFLDLVMPETNGYEICTFLRKSAAFQTTPIVILTGQGGVIDRVRAKLCGANDFMAKPPVAERVLEVVQTLIPAATPAIVAPLAVAC</sequence>
<evidence type="ECO:0000256" key="2">
    <source>
        <dbReference type="PROSITE-ProRule" id="PRU00169"/>
    </source>
</evidence>
<dbReference type="PIRSF" id="PIRSF005897">
    <property type="entry name" value="RR_PatA"/>
    <property type="match status" value="1"/>
</dbReference>
<evidence type="ECO:0000313" key="4">
    <source>
        <dbReference type="EMBL" id="APB34201.1"/>
    </source>
</evidence>
<keyword evidence="1 2" id="KW-0597">Phosphoprotein</keyword>
<dbReference type="InterPro" id="IPR050595">
    <property type="entry name" value="Bact_response_regulator"/>
</dbReference>
<name>A0A1J0AE42_9CYAN</name>
<feature type="domain" description="Response regulatory" evidence="3">
    <location>
        <begin position="252"/>
        <end position="368"/>
    </location>
</feature>
<dbReference type="AlphaFoldDB" id="A0A1J0AE42"/>
<dbReference type="EMBL" id="CP017675">
    <property type="protein sequence ID" value="APB34201.1"/>
    <property type="molecule type" value="Genomic_DNA"/>
</dbReference>
<gene>
    <name evidence="4" type="primary">pixG-2</name>
    <name evidence="4" type="ORF">GlitD10_1875</name>
</gene>
<evidence type="ECO:0000259" key="3">
    <source>
        <dbReference type="PROSITE" id="PS50110"/>
    </source>
</evidence>
<dbReference type="InterPro" id="IPR011006">
    <property type="entry name" value="CheY-like_superfamily"/>
</dbReference>
<dbReference type="Proteomes" id="UP000180235">
    <property type="component" value="Chromosome"/>
</dbReference>
<dbReference type="PANTHER" id="PTHR44591:SF23">
    <property type="entry name" value="CHEY SUBFAMILY"/>
    <property type="match status" value="1"/>
</dbReference>
<dbReference type="STRING" id="1188229.GlitD10_1875"/>
<protein>
    <submittedName>
        <fullName evidence="4">Response regulator receiver protein</fullName>
    </submittedName>
</protein>
<evidence type="ECO:0000313" key="5">
    <source>
        <dbReference type="Proteomes" id="UP000180235"/>
    </source>
</evidence>